<dbReference type="EMBL" id="CAJOBH010253800">
    <property type="protein sequence ID" value="CAF5144428.1"/>
    <property type="molecule type" value="Genomic_DNA"/>
</dbReference>
<evidence type="ECO:0000313" key="2">
    <source>
        <dbReference type="Proteomes" id="UP000681967"/>
    </source>
</evidence>
<feature type="non-terminal residue" evidence="1">
    <location>
        <position position="16"/>
    </location>
</feature>
<sequence>MINTNEFARSDRRILP</sequence>
<proteinExistence type="predicted"/>
<gene>
    <name evidence="1" type="ORF">BYL167_LOCUS70846</name>
</gene>
<organism evidence="1 2">
    <name type="scientific">Rotaria magnacalcarata</name>
    <dbReference type="NCBI Taxonomy" id="392030"/>
    <lineage>
        <taxon>Eukaryota</taxon>
        <taxon>Metazoa</taxon>
        <taxon>Spiralia</taxon>
        <taxon>Gnathifera</taxon>
        <taxon>Rotifera</taxon>
        <taxon>Eurotatoria</taxon>
        <taxon>Bdelloidea</taxon>
        <taxon>Philodinida</taxon>
        <taxon>Philodinidae</taxon>
        <taxon>Rotaria</taxon>
    </lineage>
</organism>
<dbReference type="AlphaFoldDB" id="A0A8S3FXX2"/>
<protein>
    <submittedName>
        <fullName evidence="1">Uncharacterized protein</fullName>
    </submittedName>
</protein>
<name>A0A8S3FXX2_9BILA</name>
<comment type="caution">
    <text evidence="1">The sequence shown here is derived from an EMBL/GenBank/DDBJ whole genome shotgun (WGS) entry which is preliminary data.</text>
</comment>
<accession>A0A8S3FXX2</accession>
<reference evidence="1" key="1">
    <citation type="submission" date="2021-02" db="EMBL/GenBank/DDBJ databases">
        <authorList>
            <person name="Nowell W R."/>
        </authorList>
    </citation>
    <scope>NUCLEOTIDE SEQUENCE</scope>
</reference>
<dbReference type="Proteomes" id="UP000681967">
    <property type="component" value="Unassembled WGS sequence"/>
</dbReference>
<evidence type="ECO:0000313" key="1">
    <source>
        <dbReference type="EMBL" id="CAF5144428.1"/>
    </source>
</evidence>